<keyword evidence="2" id="KW-1185">Reference proteome</keyword>
<dbReference type="Proteomes" id="UP000028878">
    <property type="component" value="Unassembled WGS sequence"/>
</dbReference>
<dbReference type="AlphaFoldDB" id="A0A1L1Q134"/>
<reference evidence="2" key="2">
    <citation type="submission" date="2014-11" db="EMBL/GenBank/DDBJ databases">
        <title>Draft genome sequence of Hydrogenophaga intermedia S1.</title>
        <authorList>
            <person name="Gan H.M."/>
            <person name="Chew T.H."/>
            <person name="Stolz A."/>
        </authorList>
    </citation>
    <scope>NUCLEOTIDE SEQUENCE [LARGE SCALE GENOMIC DNA]</scope>
    <source>
        <strain evidence="2">S1</strain>
    </source>
</reference>
<evidence type="ECO:0000313" key="2">
    <source>
        <dbReference type="Proteomes" id="UP000028878"/>
    </source>
</evidence>
<protein>
    <submittedName>
        <fullName evidence="1">Uncharacterized protein</fullName>
    </submittedName>
</protein>
<sequence>MPEGLAVHEQARHLRADHTLRDGYEGELRAALEACKTTGTRAPP</sequence>
<name>A0A1L1Q134_HYDIT</name>
<reference evidence="2" key="1">
    <citation type="submission" date="2014-02" db="EMBL/GenBank/DDBJ databases">
        <authorList>
            <person name="Gan H."/>
        </authorList>
    </citation>
    <scope>NUCLEOTIDE SEQUENCE [LARGE SCALE GENOMIC DNA]</scope>
    <source>
        <strain evidence="2">S1</strain>
    </source>
</reference>
<dbReference type="RefSeq" id="WP_272945559.1">
    <property type="nucleotide sequence ID" value="NZ_CCAE010000090.1"/>
</dbReference>
<accession>A0A1L1Q134</accession>
<dbReference type="EMBL" id="CCAE010000090">
    <property type="protein sequence ID" value="CDN90531.1"/>
    <property type="molecule type" value="Genomic_DNA"/>
</dbReference>
<evidence type="ECO:0000313" key="1">
    <source>
        <dbReference type="EMBL" id="CDN90531.1"/>
    </source>
</evidence>
<organism evidence="1 2">
    <name type="scientific">Hydrogenophaga intermedia</name>
    <dbReference type="NCBI Taxonomy" id="65786"/>
    <lineage>
        <taxon>Bacteria</taxon>
        <taxon>Pseudomonadati</taxon>
        <taxon>Pseudomonadota</taxon>
        <taxon>Betaproteobacteria</taxon>
        <taxon>Burkholderiales</taxon>
        <taxon>Comamonadaceae</taxon>
        <taxon>Hydrogenophaga</taxon>
    </lineage>
</organism>
<gene>
    <name evidence="1" type="ORF">BN948_04976</name>
</gene>
<proteinExistence type="predicted"/>